<feature type="compositionally biased region" description="Basic and acidic residues" evidence="1">
    <location>
        <begin position="291"/>
        <end position="305"/>
    </location>
</feature>
<accession>A0ABP5BZY7</accession>
<keyword evidence="3" id="KW-1185">Reference proteome</keyword>
<organism evidence="2 3">
    <name type="scientific">Amycolatopsis minnesotensis</name>
    <dbReference type="NCBI Taxonomy" id="337894"/>
    <lineage>
        <taxon>Bacteria</taxon>
        <taxon>Bacillati</taxon>
        <taxon>Actinomycetota</taxon>
        <taxon>Actinomycetes</taxon>
        <taxon>Pseudonocardiales</taxon>
        <taxon>Pseudonocardiaceae</taxon>
        <taxon>Amycolatopsis</taxon>
    </lineage>
</organism>
<dbReference type="Proteomes" id="UP001501116">
    <property type="component" value="Unassembled WGS sequence"/>
</dbReference>
<comment type="caution">
    <text evidence="2">The sequence shown here is derived from an EMBL/GenBank/DDBJ whole genome shotgun (WGS) entry which is preliminary data.</text>
</comment>
<reference evidence="3" key="1">
    <citation type="journal article" date="2019" name="Int. J. Syst. Evol. Microbiol.">
        <title>The Global Catalogue of Microorganisms (GCM) 10K type strain sequencing project: providing services to taxonomists for standard genome sequencing and annotation.</title>
        <authorList>
            <consortium name="The Broad Institute Genomics Platform"/>
            <consortium name="The Broad Institute Genome Sequencing Center for Infectious Disease"/>
            <person name="Wu L."/>
            <person name="Ma J."/>
        </authorList>
    </citation>
    <scope>NUCLEOTIDE SEQUENCE [LARGE SCALE GENOMIC DNA]</scope>
    <source>
        <strain evidence="3">JCM 14545</strain>
    </source>
</reference>
<proteinExistence type="predicted"/>
<feature type="region of interest" description="Disordered" evidence="1">
    <location>
        <begin position="64"/>
        <end position="122"/>
    </location>
</feature>
<feature type="compositionally biased region" description="Low complexity" evidence="1">
    <location>
        <begin position="263"/>
        <end position="276"/>
    </location>
</feature>
<dbReference type="EMBL" id="BAAANN010000008">
    <property type="protein sequence ID" value="GAA1954025.1"/>
    <property type="molecule type" value="Genomic_DNA"/>
</dbReference>
<feature type="region of interest" description="Disordered" evidence="1">
    <location>
        <begin position="232"/>
        <end position="349"/>
    </location>
</feature>
<protein>
    <submittedName>
        <fullName evidence="2">Uncharacterized protein</fullName>
    </submittedName>
</protein>
<evidence type="ECO:0000313" key="3">
    <source>
        <dbReference type="Proteomes" id="UP001501116"/>
    </source>
</evidence>
<feature type="region of interest" description="Disordered" evidence="1">
    <location>
        <begin position="146"/>
        <end position="200"/>
    </location>
</feature>
<evidence type="ECO:0000256" key="1">
    <source>
        <dbReference type="SAM" id="MobiDB-lite"/>
    </source>
</evidence>
<sequence>MSVSPSPSCSDALAGAGAPTAFREALRARTAETDAVDAGLRRVCAPDSGPPELLSGPLLGRALAELTGRGPDESEMDPRGIRPSEPAARPVLPEPLGKPARPPRPVAARSGCRPRAEHAPALPVKPIAVVVPDAAPERTDPCKVSAERLRGLAGPPPAPACPRIRRTAPTAGPAVVRRTEPPVSSTADAASELPSSLARGAAKRVRADCGPALIATFGGALRPGPIAPAALLERLAPDRSGHPRRAPVDRKEESRRPVARPTGAGPVAPQAPAAEPVPDRPHPVAPPSAELETRTPEESEVDKVPTRLSAQFAELPEIPRRERVSAPGRSNPNDVAKPSPPPENTVSEADLELMMRRILDNAARRHGIEV</sequence>
<feature type="compositionally biased region" description="Basic and acidic residues" evidence="1">
    <location>
        <begin position="235"/>
        <end position="256"/>
    </location>
</feature>
<gene>
    <name evidence="2" type="ORF">GCM10009754_24210</name>
</gene>
<dbReference type="RefSeq" id="WP_344416842.1">
    <property type="nucleotide sequence ID" value="NZ_BAAANN010000008.1"/>
</dbReference>
<feature type="compositionally biased region" description="Basic and acidic residues" evidence="1">
    <location>
        <begin position="70"/>
        <end position="82"/>
    </location>
</feature>
<name>A0ABP5BZY7_9PSEU</name>
<evidence type="ECO:0000313" key="2">
    <source>
        <dbReference type="EMBL" id="GAA1954025.1"/>
    </source>
</evidence>